<protein>
    <submittedName>
        <fullName evidence="1">Uncharacterized protein</fullName>
    </submittedName>
</protein>
<sequence>MGVSKQGKHVLHGRITTRAGSGIEPASHPKAWNSTSFRDNKFNCCIFGERLSEIDNPRGNLKTLATMMLSKFAINLDHIIVAKVFKIADVCLP</sequence>
<dbReference type="AlphaFoldDB" id="A0AAV4QA98"/>
<proteinExistence type="predicted"/>
<dbReference type="EMBL" id="BPLQ01004236">
    <property type="protein sequence ID" value="GIY06598.1"/>
    <property type="molecule type" value="Genomic_DNA"/>
</dbReference>
<evidence type="ECO:0000313" key="1">
    <source>
        <dbReference type="EMBL" id="GIY06598.1"/>
    </source>
</evidence>
<keyword evidence="2" id="KW-1185">Reference proteome</keyword>
<accession>A0AAV4QA98</accession>
<dbReference type="Proteomes" id="UP001054837">
    <property type="component" value="Unassembled WGS sequence"/>
</dbReference>
<comment type="caution">
    <text evidence="1">The sequence shown here is derived from an EMBL/GenBank/DDBJ whole genome shotgun (WGS) entry which is preliminary data.</text>
</comment>
<evidence type="ECO:0000313" key="2">
    <source>
        <dbReference type="Proteomes" id="UP001054837"/>
    </source>
</evidence>
<organism evidence="1 2">
    <name type="scientific">Caerostris darwini</name>
    <dbReference type="NCBI Taxonomy" id="1538125"/>
    <lineage>
        <taxon>Eukaryota</taxon>
        <taxon>Metazoa</taxon>
        <taxon>Ecdysozoa</taxon>
        <taxon>Arthropoda</taxon>
        <taxon>Chelicerata</taxon>
        <taxon>Arachnida</taxon>
        <taxon>Araneae</taxon>
        <taxon>Araneomorphae</taxon>
        <taxon>Entelegynae</taxon>
        <taxon>Araneoidea</taxon>
        <taxon>Araneidae</taxon>
        <taxon>Caerostris</taxon>
    </lineage>
</organism>
<gene>
    <name evidence="1" type="ORF">CDAR_395091</name>
</gene>
<name>A0AAV4QA98_9ARAC</name>
<reference evidence="1 2" key="1">
    <citation type="submission" date="2021-06" db="EMBL/GenBank/DDBJ databases">
        <title>Caerostris darwini draft genome.</title>
        <authorList>
            <person name="Kono N."/>
            <person name="Arakawa K."/>
        </authorList>
    </citation>
    <scope>NUCLEOTIDE SEQUENCE [LARGE SCALE GENOMIC DNA]</scope>
</reference>